<dbReference type="AlphaFoldDB" id="A0A839GKX9"/>
<dbReference type="InterPro" id="IPR012347">
    <property type="entry name" value="Ferritin-like"/>
</dbReference>
<dbReference type="PROSITE" id="PS51257">
    <property type="entry name" value="PROKAR_LIPOPROTEIN"/>
    <property type="match status" value="1"/>
</dbReference>
<gene>
    <name evidence="3" type="ORF">FHS90_000353</name>
</gene>
<reference evidence="3 4" key="1">
    <citation type="submission" date="2020-08" db="EMBL/GenBank/DDBJ databases">
        <title>Genomic Encyclopedia of Type Strains, Phase IV (KMG-IV): sequencing the most valuable type-strain genomes for metagenomic binning, comparative biology and taxonomic classification.</title>
        <authorList>
            <person name="Goeker M."/>
        </authorList>
    </citation>
    <scope>NUCLEOTIDE SEQUENCE [LARGE SCALE GENOMIC DNA]</scope>
    <source>
        <strain evidence="3 4">DSM 29854</strain>
    </source>
</reference>
<proteinExistence type="predicted"/>
<feature type="signal peptide" evidence="1">
    <location>
        <begin position="1"/>
        <end position="21"/>
    </location>
</feature>
<dbReference type="Pfam" id="PF13628">
    <property type="entry name" value="DUF4142"/>
    <property type="match status" value="1"/>
</dbReference>
<evidence type="ECO:0000256" key="1">
    <source>
        <dbReference type="SAM" id="SignalP"/>
    </source>
</evidence>
<keyword evidence="4" id="KW-1185">Reference proteome</keyword>
<keyword evidence="1" id="KW-0732">Signal</keyword>
<dbReference type="PANTHER" id="PTHR38593:SF1">
    <property type="entry name" value="BLR2558 PROTEIN"/>
    <property type="match status" value="1"/>
</dbReference>
<dbReference type="RefSeq" id="WP_066834844.1">
    <property type="nucleotide sequence ID" value="NZ_JACJIQ010000001.1"/>
</dbReference>
<dbReference type="PANTHER" id="PTHR38593">
    <property type="entry name" value="BLR2558 PROTEIN"/>
    <property type="match status" value="1"/>
</dbReference>
<evidence type="ECO:0000259" key="2">
    <source>
        <dbReference type="Pfam" id="PF13628"/>
    </source>
</evidence>
<dbReference type="Gene3D" id="1.20.1260.10">
    <property type="match status" value="1"/>
</dbReference>
<dbReference type="EMBL" id="JACJIQ010000001">
    <property type="protein sequence ID" value="MBA9075656.1"/>
    <property type="molecule type" value="Genomic_DNA"/>
</dbReference>
<comment type="caution">
    <text evidence="3">The sequence shown here is derived from an EMBL/GenBank/DDBJ whole genome shotgun (WGS) entry which is preliminary data.</text>
</comment>
<dbReference type="Proteomes" id="UP000563094">
    <property type="component" value="Unassembled WGS sequence"/>
</dbReference>
<feature type="chain" id="PRO_5032646301" evidence="1">
    <location>
        <begin position="22"/>
        <end position="182"/>
    </location>
</feature>
<name>A0A839GKX9_9BACT</name>
<protein>
    <submittedName>
        <fullName evidence="3">Putative membrane protein</fullName>
    </submittedName>
</protein>
<organism evidence="3 4">
    <name type="scientific">Rufibacter quisquiliarum</name>
    <dbReference type="NCBI Taxonomy" id="1549639"/>
    <lineage>
        <taxon>Bacteria</taxon>
        <taxon>Pseudomonadati</taxon>
        <taxon>Bacteroidota</taxon>
        <taxon>Cytophagia</taxon>
        <taxon>Cytophagales</taxon>
        <taxon>Hymenobacteraceae</taxon>
        <taxon>Rufibacter</taxon>
    </lineage>
</organism>
<evidence type="ECO:0000313" key="4">
    <source>
        <dbReference type="Proteomes" id="UP000563094"/>
    </source>
</evidence>
<sequence length="182" mass="20478">MKKTNVWVLFCSLLLSSVLLVSCDDDDEDADALMEQDRQRVAVFFQNAAVSDMFEIQTGQMAQVKGETSDVETLGAMLVRDHTLSSNKIMDMADERDIQLQMTMPAPKQQIMTRLNGLDGLPFDKDFAAVQVQAHQEAIALYEQADKEIKDAEVQAFIDETLPKLRTHLQHARDTKTKVDGM</sequence>
<dbReference type="InterPro" id="IPR025419">
    <property type="entry name" value="DUF4142"/>
</dbReference>
<feature type="domain" description="DUF4142" evidence="2">
    <location>
        <begin position="43"/>
        <end position="174"/>
    </location>
</feature>
<evidence type="ECO:0000313" key="3">
    <source>
        <dbReference type="EMBL" id="MBA9075656.1"/>
    </source>
</evidence>
<accession>A0A839GKX9</accession>